<protein>
    <submittedName>
        <fullName evidence="1">Uncharacterized protein</fullName>
    </submittedName>
</protein>
<proteinExistence type="predicted"/>
<comment type="caution">
    <text evidence="1">The sequence shown here is derived from an EMBL/GenBank/DDBJ whole genome shotgun (WGS) entry which is preliminary data.</text>
</comment>
<organism evidence="1 2">
    <name type="scientific">Smallanthus sonchifolius</name>
    <dbReference type="NCBI Taxonomy" id="185202"/>
    <lineage>
        <taxon>Eukaryota</taxon>
        <taxon>Viridiplantae</taxon>
        <taxon>Streptophyta</taxon>
        <taxon>Embryophyta</taxon>
        <taxon>Tracheophyta</taxon>
        <taxon>Spermatophyta</taxon>
        <taxon>Magnoliopsida</taxon>
        <taxon>eudicotyledons</taxon>
        <taxon>Gunneridae</taxon>
        <taxon>Pentapetalae</taxon>
        <taxon>asterids</taxon>
        <taxon>campanulids</taxon>
        <taxon>Asterales</taxon>
        <taxon>Asteraceae</taxon>
        <taxon>Asteroideae</taxon>
        <taxon>Heliantheae alliance</taxon>
        <taxon>Millerieae</taxon>
        <taxon>Smallanthus</taxon>
    </lineage>
</organism>
<gene>
    <name evidence="1" type="ORF">L1987_35111</name>
</gene>
<sequence>MNPRPLFQTFNHHRALPKSLDSLSRAFNNSPSQLPSNNRHHHLISLISTGRTLTHLLQIHTQLITSGFTQDNFTNTNLIESYSSFKKINLARLVFNATPNPNVVLFNSMMKAHIRSKQHQEAIIIYNKMISNDSFTVQPDKYTYTFVLKACTILLDIEEGVLLHEQITKRGLESDVFIGTGLIDMYCKCGHLVQARQVFDKMPKRDVALWNVMLAGLSQSSDCAQAIELFRSMQMRGGVVPNSVSLLNLFPAINKLSSVRLCKCVHGYVTRRNFPNTVVNGLIDVYSKCKRIDIAYRVFELMQEPDDVSWGTLMAGFALNGCHYEVLELFDQMKNNNLNVNIVSVVSALSAAGETKDLVKGKMIHECVKKNKFDCDIRVSTPLITMYAKCGELKKAQDLFHNLSGKDMVAWSAVIASFAQSGYHEEAISLFCDMLYAGFKPSMVTIVGVLPACAELCFKKVGKSVHCYSIKHDMVCHISIETSLVAMYAKFDDFTSAMVVFDRMVHKEVVAWNALINRYAQIGEANLAMKMFCRLRLTEVLPDPGTIVGVVSASAHIADRNLGTSIHGLVMKCGFESDCHVNNALIDMYSKSRSLSSAERLFGLTKSQDQVLWNVMIGAYMRNGYAQESIFTFHQMKSEGFRPSLVTFVSTLPAVAHLAAIKEGTSLHAAIFRMGFISHTIVLNGLIDMYSKCGRVDLSEAVFNETKNKDTVSWNVMLAGYALNGSVDCAFDFFSCMQDNLVEIDPVSFLSLLSACRHAGLVKDGKHVFNSMKEKHNIEPKLEHYACMVDLLGRAGLFDETLELIESMQMEPDAGVWGGLLGACQMHGNVKLAELALDNLVKLEPRNQAHYVVLSSIYAQLGRWADARSLRLKMTESGVKKTPGCSWVNENRDLSVLEG</sequence>
<keyword evidence="2" id="KW-1185">Reference proteome</keyword>
<reference evidence="2" key="1">
    <citation type="journal article" date="2022" name="Mol. Ecol. Resour.">
        <title>The genomes of chicory, endive, great burdock and yacon provide insights into Asteraceae palaeo-polyploidization history and plant inulin production.</title>
        <authorList>
            <person name="Fan W."/>
            <person name="Wang S."/>
            <person name="Wang H."/>
            <person name="Wang A."/>
            <person name="Jiang F."/>
            <person name="Liu H."/>
            <person name="Zhao H."/>
            <person name="Xu D."/>
            <person name="Zhang Y."/>
        </authorList>
    </citation>
    <scope>NUCLEOTIDE SEQUENCE [LARGE SCALE GENOMIC DNA]</scope>
    <source>
        <strain evidence="2">cv. Yunnan</strain>
    </source>
</reference>
<evidence type="ECO:0000313" key="1">
    <source>
        <dbReference type="EMBL" id="KAI3799807.1"/>
    </source>
</evidence>
<reference evidence="1 2" key="2">
    <citation type="journal article" date="2022" name="Mol. Ecol. Resour.">
        <title>The genomes of chicory, endive, great burdock and yacon provide insights into Asteraceae paleo-polyploidization history and plant inulin production.</title>
        <authorList>
            <person name="Fan W."/>
            <person name="Wang S."/>
            <person name="Wang H."/>
            <person name="Wang A."/>
            <person name="Jiang F."/>
            <person name="Liu H."/>
            <person name="Zhao H."/>
            <person name="Xu D."/>
            <person name="Zhang Y."/>
        </authorList>
    </citation>
    <scope>NUCLEOTIDE SEQUENCE [LARGE SCALE GENOMIC DNA]</scope>
    <source>
        <strain evidence="2">cv. Yunnan</strain>
        <tissue evidence="1">Leaves</tissue>
    </source>
</reference>
<name>A0ACB9HVF2_9ASTR</name>
<accession>A0ACB9HVF2</accession>
<dbReference type="Proteomes" id="UP001056120">
    <property type="component" value="Linkage Group LG11"/>
</dbReference>
<evidence type="ECO:0000313" key="2">
    <source>
        <dbReference type="Proteomes" id="UP001056120"/>
    </source>
</evidence>
<dbReference type="EMBL" id="CM042028">
    <property type="protein sequence ID" value="KAI3799807.1"/>
    <property type="molecule type" value="Genomic_DNA"/>
</dbReference>